<evidence type="ECO:0000313" key="2">
    <source>
        <dbReference type="EMBL" id="TMW68193.1"/>
    </source>
</evidence>
<keyword evidence="1" id="KW-1133">Transmembrane helix</keyword>
<feature type="transmembrane region" description="Helical" evidence="1">
    <location>
        <begin position="149"/>
        <end position="167"/>
    </location>
</feature>
<evidence type="ECO:0000256" key="1">
    <source>
        <dbReference type="SAM" id="Phobius"/>
    </source>
</evidence>
<reference evidence="2" key="1">
    <citation type="submission" date="2019-03" db="EMBL/GenBank/DDBJ databases">
        <title>Long read genome sequence of the mycoparasitic Pythium oligandrum ATCC 38472 isolated from sugarbeet rhizosphere.</title>
        <authorList>
            <person name="Gaulin E."/>
        </authorList>
    </citation>
    <scope>NUCLEOTIDE SEQUENCE</scope>
    <source>
        <strain evidence="2">ATCC 38472_TT</strain>
    </source>
</reference>
<keyword evidence="3" id="KW-1185">Reference proteome</keyword>
<feature type="transmembrane region" description="Helical" evidence="1">
    <location>
        <begin position="367"/>
        <end position="387"/>
    </location>
</feature>
<keyword evidence="1" id="KW-0472">Membrane</keyword>
<sequence>MPTCCRDTRVRPLLATGPSLVSLVSASSPYSLSKFLALDTYITVTPYWRKVLVVLIAPLPGLAAAVVPVFFPLQHPRLGPNLGYFAHVFWLTLASSFGTLIHLAEATSIPRELFSMTEILVVSALSGVFQCLNSYLLVKFVVYPIPFQLALTSTPWMMSLGVALVLVLRRKFTQNPIFRESLEAYRVCLPIQSIQLIVYPSLSVLYDHVNDTGKILVILSFPFAKYFMKKLLHRNSKHLGDFHAEVSVSGIEICASLYQSMILQTSPSAVSMIIVMGLDVVMGFLSIKVFLDRHGRCLEVPRDEIMATAIRRLHEPRTSAIVPTAAPVTSSSRRVSAGGKKKIENEPVVAAARGIADSVERILLVEYFEVIVPIVNSVFLIIASVLPSAQYNPRIAPLYHDHVRLKYALQSIWLYSLLQGLSCAVMHYVMKHRYGISALDHLAFVLDRHRDSIQGKMIPWLPLILHFTLIQYGTDFTFRFKFDDESVPPG</sequence>
<dbReference type="EMBL" id="SPLM01000003">
    <property type="protein sequence ID" value="TMW68193.1"/>
    <property type="molecule type" value="Genomic_DNA"/>
</dbReference>
<organism evidence="2 3">
    <name type="scientific">Pythium oligandrum</name>
    <name type="common">Mycoparasitic fungus</name>
    <dbReference type="NCBI Taxonomy" id="41045"/>
    <lineage>
        <taxon>Eukaryota</taxon>
        <taxon>Sar</taxon>
        <taxon>Stramenopiles</taxon>
        <taxon>Oomycota</taxon>
        <taxon>Peronosporomycetes</taxon>
        <taxon>Pythiales</taxon>
        <taxon>Pythiaceae</taxon>
        <taxon>Pythium</taxon>
    </lineage>
</organism>
<gene>
    <name evidence="2" type="ORF">Poli38472_007865</name>
</gene>
<proteinExistence type="predicted"/>
<keyword evidence="1" id="KW-0812">Transmembrane</keyword>
<protein>
    <submittedName>
        <fullName evidence="2">Uncharacterized protein</fullName>
    </submittedName>
</protein>
<name>A0A8K1CSL9_PYTOL</name>
<comment type="caution">
    <text evidence="2">The sequence shown here is derived from an EMBL/GenBank/DDBJ whole genome shotgun (WGS) entry which is preliminary data.</text>
</comment>
<accession>A0A8K1CSL9</accession>
<feature type="transmembrane region" description="Helical" evidence="1">
    <location>
        <begin position="407"/>
        <end position="429"/>
    </location>
</feature>
<dbReference type="Proteomes" id="UP000794436">
    <property type="component" value="Unassembled WGS sequence"/>
</dbReference>
<dbReference type="AlphaFoldDB" id="A0A8K1CSL9"/>
<dbReference type="OrthoDB" id="106185at2759"/>
<evidence type="ECO:0000313" key="3">
    <source>
        <dbReference type="Proteomes" id="UP000794436"/>
    </source>
</evidence>
<feature type="transmembrane region" description="Helical" evidence="1">
    <location>
        <begin position="51"/>
        <end position="71"/>
    </location>
</feature>
<feature type="transmembrane region" description="Helical" evidence="1">
    <location>
        <begin position="116"/>
        <end position="137"/>
    </location>
</feature>
<feature type="transmembrane region" description="Helical" evidence="1">
    <location>
        <begin position="83"/>
        <end position="104"/>
    </location>
</feature>